<dbReference type="EMBL" id="LDSL01000204">
    <property type="protein sequence ID" value="KTT13301.1"/>
    <property type="molecule type" value="Genomic_DNA"/>
</dbReference>
<protein>
    <recommendedName>
        <fullName evidence="3">Glycosyltransferase</fullName>
    </recommendedName>
</protein>
<evidence type="ECO:0000313" key="2">
    <source>
        <dbReference type="Proteomes" id="UP000072741"/>
    </source>
</evidence>
<gene>
    <name evidence="1" type="ORF">NS331_24310</name>
</gene>
<dbReference type="InterPro" id="IPR029044">
    <property type="entry name" value="Nucleotide-diphossugar_trans"/>
</dbReference>
<accession>A0A147GL93</accession>
<name>A0A147GL93_9BURK</name>
<proteinExistence type="predicted"/>
<sequence>MLAPPATGAPHAACLAEDEVVAALPWVDRAAAEAAATLMVARAGVPLTVLAVQDDRGVGPVALWNAALARSRGAFFLYAAQDAFAGRYWLRLALEAMKPPGLGLLAFNDGKWFGQLAAFGLVRRRWIAPLYGGALFHPGYRQHYGDTELTLVARQQGALAYQPHALLVEVDHAKDGRPTLPADRALFAERARGGFDGRVRDPALLATFR</sequence>
<dbReference type="AlphaFoldDB" id="A0A147GL93"/>
<comment type="caution">
    <text evidence="1">The sequence shown here is derived from an EMBL/GenBank/DDBJ whole genome shotgun (WGS) entry which is preliminary data.</text>
</comment>
<reference evidence="1 2" key="1">
    <citation type="journal article" date="2016" name="Front. Microbiol.">
        <title>Genomic Resource of Rice Seed Associated Bacteria.</title>
        <authorList>
            <person name="Midha S."/>
            <person name="Bansal K."/>
            <person name="Sharma S."/>
            <person name="Kumar N."/>
            <person name="Patil P.P."/>
            <person name="Chaudhry V."/>
            <person name="Patil P.B."/>
        </authorList>
    </citation>
    <scope>NUCLEOTIDE SEQUENCE [LARGE SCALE GENOMIC DNA]</scope>
    <source>
        <strain evidence="1 2">NS331</strain>
    </source>
</reference>
<evidence type="ECO:0008006" key="3">
    <source>
        <dbReference type="Google" id="ProtNLM"/>
    </source>
</evidence>
<keyword evidence="2" id="KW-1185">Reference proteome</keyword>
<dbReference type="SUPFAM" id="SSF53448">
    <property type="entry name" value="Nucleotide-diphospho-sugar transferases"/>
    <property type="match status" value="1"/>
</dbReference>
<evidence type="ECO:0000313" key="1">
    <source>
        <dbReference type="EMBL" id="KTT13301.1"/>
    </source>
</evidence>
<dbReference type="PATRIC" id="fig|433924.3.peg.2154"/>
<dbReference type="Proteomes" id="UP000072741">
    <property type="component" value="Unassembled WGS sequence"/>
</dbReference>
<organism evidence="1 2">
    <name type="scientific">Pseudacidovorax intermedius</name>
    <dbReference type="NCBI Taxonomy" id="433924"/>
    <lineage>
        <taxon>Bacteria</taxon>
        <taxon>Pseudomonadati</taxon>
        <taxon>Pseudomonadota</taxon>
        <taxon>Betaproteobacteria</taxon>
        <taxon>Burkholderiales</taxon>
        <taxon>Comamonadaceae</taxon>
        <taxon>Pseudacidovorax</taxon>
    </lineage>
</organism>